<dbReference type="OrthoDB" id="10515043at2759"/>
<feature type="transmembrane region" description="Helical" evidence="1">
    <location>
        <begin position="416"/>
        <end position="440"/>
    </location>
</feature>
<evidence type="ECO:0000313" key="2">
    <source>
        <dbReference type="EMBL" id="MPC45262.1"/>
    </source>
</evidence>
<keyword evidence="1" id="KW-0472">Membrane</keyword>
<organism evidence="2 3">
    <name type="scientific">Portunus trituberculatus</name>
    <name type="common">Swimming crab</name>
    <name type="synonym">Neptunus trituberculatus</name>
    <dbReference type="NCBI Taxonomy" id="210409"/>
    <lineage>
        <taxon>Eukaryota</taxon>
        <taxon>Metazoa</taxon>
        <taxon>Ecdysozoa</taxon>
        <taxon>Arthropoda</taxon>
        <taxon>Crustacea</taxon>
        <taxon>Multicrustacea</taxon>
        <taxon>Malacostraca</taxon>
        <taxon>Eumalacostraca</taxon>
        <taxon>Eucarida</taxon>
        <taxon>Decapoda</taxon>
        <taxon>Pleocyemata</taxon>
        <taxon>Brachyura</taxon>
        <taxon>Eubrachyura</taxon>
        <taxon>Portunoidea</taxon>
        <taxon>Portunidae</taxon>
        <taxon>Portuninae</taxon>
        <taxon>Portunus</taxon>
    </lineage>
</organism>
<proteinExistence type="predicted"/>
<feature type="transmembrane region" description="Helical" evidence="1">
    <location>
        <begin position="52"/>
        <end position="71"/>
    </location>
</feature>
<reference evidence="2 3" key="1">
    <citation type="submission" date="2019-05" db="EMBL/GenBank/DDBJ databases">
        <title>Another draft genome of Portunus trituberculatus and its Hox gene families provides insights of decapod evolution.</title>
        <authorList>
            <person name="Jeong J.-H."/>
            <person name="Song I."/>
            <person name="Kim S."/>
            <person name="Choi T."/>
            <person name="Kim D."/>
            <person name="Ryu S."/>
            <person name="Kim W."/>
        </authorList>
    </citation>
    <scope>NUCLEOTIDE SEQUENCE [LARGE SCALE GENOMIC DNA]</scope>
    <source>
        <tissue evidence="2">Muscle</tissue>
    </source>
</reference>
<comment type="caution">
    <text evidence="2">The sequence shown here is derived from an EMBL/GenBank/DDBJ whole genome shotgun (WGS) entry which is preliminary data.</text>
</comment>
<sequence>MYTVLALMAGMTLSNVIMAMKSNNLANFLHDLSRFKGASPSPARRWYSKPKTLVFTITLMIAGIMMTWTTLQSMQATSPYLAVFVLPTSLIGLVNFVLPMELPSMIFGLLVGHLVVATETAVARVSFLLDSDTDGSFKCEDKVKAAKEALGDLEAIIREVEVKRERAARHFFPSISMFLLSGLMLGITSPYVMNVGSIYKSISLSSLLLGYYIMGRLCHMGQVFVNKVGRARQLLRPGYGTQSSLFTCIDSSTCMFISEAEELLKDLRVKCQLPNIKKEALHTSFPRLPLPYRCAISSWMWANMDFHPLLSLVALMNCPLVMFPRASLTNPSVYFTLCLPFPLVPSTILSLFLPLSCLLLVLTLQVSQVIGGLSPMHTFDMCGWYTLGYSQFLGNMSLVSLDMGAISYVVSSTVVAVSWSLIGFILLMNSAAVASLLHDLSQMQNVFSPSWRHWLCNARTLLMLSNGITSTCFSVSFIFLTVRPSTILDTLFLTMTALINPIIFWLPIELFYSVLAVLAHHLLVNTKDTATKVSAFLADNESFKCENDVKTTMAALVHLDAVIQEVEVKREKTTRLFFPIINIFFVIAIMFAITTPYSIIQGSNTGTFGALVLGSYIMYSLFHAGQMFTSQVSEAEGVLKQLRAKSQDLSVSLKIFNTIMTYIVIIFQMGGGAIKNS</sequence>
<keyword evidence="3" id="KW-1185">Reference proteome</keyword>
<feature type="transmembrane region" description="Helical" evidence="1">
    <location>
        <begin position="392"/>
        <end position="410"/>
    </location>
</feature>
<feature type="transmembrane region" description="Helical" evidence="1">
    <location>
        <begin position="502"/>
        <end position="524"/>
    </location>
</feature>
<dbReference type="EMBL" id="VSRR010006647">
    <property type="protein sequence ID" value="MPC45262.1"/>
    <property type="molecule type" value="Genomic_DNA"/>
</dbReference>
<feature type="transmembrane region" description="Helical" evidence="1">
    <location>
        <begin position="605"/>
        <end position="622"/>
    </location>
</feature>
<protein>
    <submittedName>
        <fullName evidence="2">Uncharacterized protein</fullName>
    </submittedName>
</protein>
<dbReference type="AlphaFoldDB" id="A0A5B7FFJ3"/>
<accession>A0A5B7FFJ3</accession>
<dbReference type="Proteomes" id="UP000324222">
    <property type="component" value="Unassembled WGS sequence"/>
</dbReference>
<feature type="transmembrane region" description="Helical" evidence="1">
    <location>
        <begin position="78"/>
        <end position="98"/>
    </location>
</feature>
<feature type="transmembrane region" description="Helical" evidence="1">
    <location>
        <begin position="198"/>
        <end position="214"/>
    </location>
</feature>
<keyword evidence="1" id="KW-0812">Transmembrane</keyword>
<feature type="transmembrane region" description="Helical" evidence="1">
    <location>
        <begin position="461"/>
        <end position="482"/>
    </location>
</feature>
<keyword evidence="1" id="KW-1133">Transmembrane helix</keyword>
<feature type="transmembrane region" description="Helical" evidence="1">
    <location>
        <begin position="171"/>
        <end position="192"/>
    </location>
</feature>
<name>A0A5B7FFJ3_PORTR</name>
<feature type="transmembrane region" description="Helical" evidence="1">
    <location>
        <begin position="348"/>
        <end position="371"/>
    </location>
</feature>
<feature type="transmembrane region" description="Helical" evidence="1">
    <location>
        <begin position="655"/>
        <end position="674"/>
    </location>
</feature>
<feature type="transmembrane region" description="Helical" evidence="1">
    <location>
        <begin position="576"/>
        <end position="599"/>
    </location>
</feature>
<gene>
    <name evidence="2" type="ORF">E2C01_038957</name>
</gene>
<evidence type="ECO:0000256" key="1">
    <source>
        <dbReference type="SAM" id="Phobius"/>
    </source>
</evidence>
<feature type="transmembrane region" description="Helical" evidence="1">
    <location>
        <begin position="309"/>
        <end position="328"/>
    </location>
</feature>
<evidence type="ECO:0000313" key="3">
    <source>
        <dbReference type="Proteomes" id="UP000324222"/>
    </source>
</evidence>